<dbReference type="AlphaFoldDB" id="A0A0C9YAB7"/>
<dbReference type="Proteomes" id="UP000054018">
    <property type="component" value="Unassembled WGS sequence"/>
</dbReference>
<organism evidence="2 3">
    <name type="scientific">Pisolithus microcarpus 441</name>
    <dbReference type="NCBI Taxonomy" id="765257"/>
    <lineage>
        <taxon>Eukaryota</taxon>
        <taxon>Fungi</taxon>
        <taxon>Dikarya</taxon>
        <taxon>Basidiomycota</taxon>
        <taxon>Agaricomycotina</taxon>
        <taxon>Agaricomycetes</taxon>
        <taxon>Agaricomycetidae</taxon>
        <taxon>Boletales</taxon>
        <taxon>Sclerodermatineae</taxon>
        <taxon>Pisolithaceae</taxon>
        <taxon>Pisolithus</taxon>
    </lineage>
</organism>
<evidence type="ECO:0000313" key="2">
    <source>
        <dbReference type="EMBL" id="KIK21665.1"/>
    </source>
</evidence>
<proteinExistence type="predicted"/>
<dbReference type="OrthoDB" id="10484420at2759"/>
<evidence type="ECO:0000256" key="1">
    <source>
        <dbReference type="SAM" id="MobiDB-lite"/>
    </source>
</evidence>
<name>A0A0C9YAB7_9AGAM</name>
<evidence type="ECO:0000313" key="3">
    <source>
        <dbReference type="Proteomes" id="UP000054018"/>
    </source>
</evidence>
<accession>A0A0C9YAB7</accession>
<dbReference type="EMBL" id="KN833749">
    <property type="protein sequence ID" value="KIK21665.1"/>
    <property type="molecule type" value="Genomic_DNA"/>
</dbReference>
<keyword evidence="3" id="KW-1185">Reference proteome</keyword>
<reference evidence="3" key="2">
    <citation type="submission" date="2015-01" db="EMBL/GenBank/DDBJ databases">
        <title>Evolutionary Origins and Diversification of the Mycorrhizal Mutualists.</title>
        <authorList>
            <consortium name="DOE Joint Genome Institute"/>
            <consortium name="Mycorrhizal Genomics Consortium"/>
            <person name="Kohler A."/>
            <person name="Kuo A."/>
            <person name="Nagy L.G."/>
            <person name="Floudas D."/>
            <person name="Copeland A."/>
            <person name="Barry K.W."/>
            <person name="Cichocki N."/>
            <person name="Veneault-Fourrey C."/>
            <person name="LaButti K."/>
            <person name="Lindquist E.A."/>
            <person name="Lipzen A."/>
            <person name="Lundell T."/>
            <person name="Morin E."/>
            <person name="Murat C."/>
            <person name="Riley R."/>
            <person name="Ohm R."/>
            <person name="Sun H."/>
            <person name="Tunlid A."/>
            <person name="Henrissat B."/>
            <person name="Grigoriev I.V."/>
            <person name="Hibbett D.S."/>
            <person name="Martin F."/>
        </authorList>
    </citation>
    <scope>NUCLEOTIDE SEQUENCE [LARGE SCALE GENOMIC DNA]</scope>
    <source>
        <strain evidence="3">441</strain>
    </source>
</reference>
<dbReference type="InterPro" id="IPR018247">
    <property type="entry name" value="EF_Hand_1_Ca_BS"/>
</dbReference>
<feature type="region of interest" description="Disordered" evidence="1">
    <location>
        <begin position="1"/>
        <end position="123"/>
    </location>
</feature>
<dbReference type="HOGENOM" id="CLU_2016169_0_0_1"/>
<dbReference type="PROSITE" id="PS00018">
    <property type="entry name" value="EF_HAND_1"/>
    <property type="match status" value="1"/>
</dbReference>
<reference evidence="2 3" key="1">
    <citation type="submission" date="2014-04" db="EMBL/GenBank/DDBJ databases">
        <authorList>
            <consortium name="DOE Joint Genome Institute"/>
            <person name="Kuo A."/>
            <person name="Kohler A."/>
            <person name="Costa M.D."/>
            <person name="Nagy L.G."/>
            <person name="Floudas D."/>
            <person name="Copeland A."/>
            <person name="Barry K.W."/>
            <person name="Cichocki N."/>
            <person name="Veneault-Fourrey C."/>
            <person name="LaButti K."/>
            <person name="Lindquist E.A."/>
            <person name="Lipzen A."/>
            <person name="Lundell T."/>
            <person name="Morin E."/>
            <person name="Murat C."/>
            <person name="Sun H."/>
            <person name="Tunlid A."/>
            <person name="Henrissat B."/>
            <person name="Grigoriev I.V."/>
            <person name="Hibbett D.S."/>
            <person name="Martin F."/>
            <person name="Nordberg H.P."/>
            <person name="Cantor M.N."/>
            <person name="Hua S.X."/>
        </authorList>
    </citation>
    <scope>NUCLEOTIDE SEQUENCE [LARGE SCALE GENOMIC DNA]</scope>
    <source>
        <strain evidence="2 3">441</strain>
    </source>
</reference>
<feature type="compositionally biased region" description="Acidic residues" evidence="1">
    <location>
        <begin position="58"/>
        <end position="74"/>
    </location>
</feature>
<sequence length="123" mass="13308">MPTYTKGHPYMDKENFDVEGQGPWAHRPSEKQRLLTSEQQELVQHPEVGSENGGSDGGADEDQSADNDNDDDGDIGSQEIATRLSGVAKEGLTYSKNKVPKPLPATIDIDVPSMPDCTHEIGS</sequence>
<protein>
    <submittedName>
        <fullName evidence="2">Unplaced genomic scaffold scaffold_65, whole genome shotgun sequence</fullName>
    </submittedName>
</protein>
<gene>
    <name evidence="2" type="ORF">PISMIDRAFT_12159</name>
</gene>